<dbReference type="InterPro" id="IPR036322">
    <property type="entry name" value="WD40_repeat_dom_sf"/>
</dbReference>
<evidence type="ECO:0000313" key="6">
    <source>
        <dbReference type="Proteomes" id="UP000001396"/>
    </source>
</evidence>
<dbReference type="Pfam" id="PF00400">
    <property type="entry name" value="WD40"/>
    <property type="match status" value="5"/>
</dbReference>
<dbReference type="SUPFAM" id="SSF50978">
    <property type="entry name" value="WD40 repeat-like"/>
    <property type="match status" value="1"/>
</dbReference>
<feature type="repeat" description="WD" evidence="3">
    <location>
        <begin position="358"/>
        <end position="390"/>
    </location>
</feature>
<keyword evidence="2" id="KW-0677">Repeat</keyword>
<evidence type="ECO:0000256" key="3">
    <source>
        <dbReference type="PROSITE-ProRule" id="PRU00221"/>
    </source>
</evidence>
<proteinExistence type="predicted"/>
<evidence type="ECO:0000259" key="4">
    <source>
        <dbReference type="PROSITE" id="PS50181"/>
    </source>
</evidence>
<keyword evidence="1 3" id="KW-0853">WD repeat</keyword>
<dbReference type="InterPro" id="IPR015943">
    <property type="entry name" value="WD40/YVTN_repeat-like_dom_sf"/>
</dbReference>
<dbReference type="InterPro" id="IPR020472">
    <property type="entry name" value="WD40_PAC1"/>
</dbReference>
<dbReference type="CDD" id="cd00200">
    <property type="entry name" value="WD40"/>
    <property type="match status" value="1"/>
</dbReference>
<dbReference type="EMBL" id="ADBJ01000056">
    <property type="protein sequence ID" value="EFA75443.1"/>
    <property type="molecule type" value="Genomic_DNA"/>
</dbReference>
<dbReference type="PROSITE" id="PS50294">
    <property type="entry name" value="WD_REPEATS_REGION"/>
    <property type="match status" value="4"/>
</dbReference>
<dbReference type="PANTHER" id="PTHR22847:SF740">
    <property type="entry name" value="WD40 REPEAT-CONTAINING PROTEIN"/>
    <property type="match status" value="1"/>
</dbReference>
<dbReference type="Gene3D" id="1.20.1280.50">
    <property type="match status" value="1"/>
</dbReference>
<dbReference type="FunCoup" id="D3BTM6">
    <property type="interactions" value="53"/>
</dbReference>
<dbReference type="AlphaFoldDB" id="D3BTM6"/>
<dbReference type="Pfam" id="PF12937">
    <property type="entry name" value="F-box-like"/>
    <property type="match status" value="1"/>
</dbReference>
<organism evidence="5 6">
    <name type="scientific">Heterostelium pallidum (strain ATCC 26659 / Pp 5 / PN500)</name>
    <name type="common">Cellular slime mold</name>
    <name type="synonym">Polysphondylium pallidum</name>
    <dbReference type="NCBI Taxonomy" id="670386"/>
    <lineage>
        <taxon>Eukaryota</taxon>
        <taxon>Amoebozoa</taxon>
        <taxon>Evosea</taxon>
        <taxon>Eumycetozoa</taxon>
        <taxon>Dictyostelia</taxon>
        <taxon>Acytosteliales</taxon>
        <taxon>Acytosteliaceae</taxon>
        <taxon>Heterostelium</taxon>
    </lineage>
</organism>
<dbReference type="Gene3D" id="2.130.10.10">
    <property type="entry name" value="YVTN repeat-like/Quinoprotein amine dehydrogenase"/>
    <property type="match status" value="2"/>
</dbReference>
<sequence>MIGDYTNNQIFSHFDSFHYENSYEEKREEEEKRLQELADLQNAQSGKRKQRLVKFLSHSRHVLKKTLSITNFIHTGKKETFISRMPMELLVHIVGFLEYSDIWNVMLVCKEWRAIAQDEFLWKIIYQNYFVYYPNREAFAHQRKTQKDLHWRDIFRYDYIKETKWSSDVYKESYLHGHTGTVWTMLYDDENGLIYTGSFDKTTKVWDLKKRKCLYTLYGHSYPVQCLDVDNGFMVTGSLDNSLRLWDLGKRQCHSIVSTKAHNFDVFCLQMSGGLIASGSSDSTVKLWRVDDLINSEESLNDRMDRGEPQVNMQPLQTFKHNSCVTCLQMTGDRLMSGGSDKVVRVWDLNAQKESNVLVGHDEGIRCLQFNENILVTGSNDTTVKLWDLRIKHGAYSSLRTQGSIRCLQWEGTSLITGSNDQVVRWWNLNTGASVELFQSESSVSCLKFKDNMLMCGLSDSKIQILKFV</sequence>
<keyword evidence="6" id="KW-1185">Reference proteome</keyword>
<dbReference type="InterPro" id="IPR036047">
    <property type="entry name" value="F-box-like_dom_sf"/>
</dbReference>
<dbReference type="PANTHER" id="PTHR22847">
    <property type="entry name" value="WD40 REPEAT PROTEIN"/>
    <property type="match status" value="1"/>
</dbReference>
<protein>
    <submittedName>
        <fullName evidence="5">WD40 repeat-containing protein</fullName>
    </submittedName>
</protein>
<reference evidence="5 6" key="1">
    <citation type="journal article" date="2011" name="Genome Res.">
        <title>Phylogeny-wide analysis of social amoeba genomes highlights ancient origins for complex intercellular communication.</title>
        <authorList>
            <person name="Heidel A.J."/>
            <person name="Lawal H.M."/>
            <person name="Felder M."/>
            <person name="Schilde C."/>
            <person name="Helps N.R."/>
            <person name="Tunggal B."/>
            <person name="Rivero F."/>
            <person name="John U."/>
            <person name="Schleicher M."/>
            <person name="Eichinger L."/>
            <person name="Platzer M."/>
            <person name="Noegel A.A."/>
            <person name="Schaap P."/>
            <person name="Gloeckner G."/>
        </authorList>
    </citation>
    <scope>NUCLEOTIDE SEQUENCE [LARGE SCALE GENOMIC DNA]</scope>
    <source>
        <strain evidence="6">ATCC 26659 / Pp 5 / PN500</strain>
    </source>
</reference>
<dbReference type="SMART" id="SM00256">
    <property type="entry name" value="FBOX"/>
    <property type="match status" value="1"/>
</dbReference>
<dbReference type="Proteomes" id="UP000001396">
    <property type="component" value="Unassembled WGS sequence"/>
</dbReference>
<feature type="repeat" description="WD" evidence="3">
    <location>
        <begin position="411"/>
        <end position="437"/>
    </location>
</feature>
<dbReference type="GeneID" id="31366991"/>
<comment type="caution">
    <text evidence="5">The sequence shown here is derived from an EMBL/GenBank/DDBJ whole genome shotgun (WGS) entry which is preliminary data.</text>
</comment>
<name>D3BTM6_HETP5</name>
<dbReference type="RefSeq" id="XP_020427577.1">
    <property type="nucleotide sequence ID" value="XM_020582274.1"/>
</dbReference>
<evidence type="ECO:0000256" key="1">
    <source>
        <dbReference type="ARBA" id="ARBA00022574"/>
    </source>
</evidence>
<gene>
    <name evidence="5" type="ORF">PPL_11523</name>
</gene>
<feature type="repeat" description="WD" evidence="3">
    <location>
        <begin position="175"/>
        <end position="216"/>
    </location>
</feature>
<dbReference type="InterPro" id="IPR019775">
    <property type="entry name" value="WD40_repeat_CS"/>
</dbReference>
<dbReference type="InterPro" id="IPR001680">
    <property type="entry name" value="WD40_rpt"/>
</dbReference>
<dbReference type="PROSITE" id="PS50082">
    <property type="entry name" value="WD_REPEATS_2"/>
    <property type="match status" value="6"/>
</dbReference>
<dbReference type="SMART" id="SM00320">
    <property type="entry name" value="WD40"/>
    <property type="match status" value="7"/>
</dbReference>
<dbReference type="PRINTS" id="PR00320">
    <property type="entry name" value="GPROTEINBRPT"/>
</dbReference>
<evidence type="ECO:0000313" key="5">
    <source>
        <dbReference type="EMBL" id="EFA75443.1"/>
    </source>
</evidence>
<feature type="domain" description="F-box" evidence="4">
    <location>
        <begin position="79"/>
        <end position="125"/>
    </location>
</feature>
<dbReference type="GO" id="GO:1990234">
    <property type="term" value="C:transferase complex"/>
    <property type="evidence" value="ECO:0007669"/>
    <property type="project" value="UniProtKB-ARBA"/>
</dbReference>
<feature type="repeat" description="WD" evidence="3">
    <location>
        <begin position="217"/>
        <end position="248"/>
    </location>
</feature>
<dbReference type="OMA" id="IRCLQWE"/>
<dbReference type="InParanoid" id="D3BTM6"/>
<accession>D3BTM6</accession>
<dbReference type="GO" id="GO:0005634">
    <property type="term" value="C:nucleus"/>
    <property type="evidence" value="ECO:0007669"/>
    <property type="project" value="TreeGrafter"/>
</dbReference>
<dbReference type="SUPFAM" id="SSF81383">
    <property type="entry name" value="F-box domain"/>
    <property type="match status" value="1"/>
</dbReference>
<evidence type="ECO:0000256" key="2">
    <source>
        <dbReference type="ARBA" id="ARBA00022737"/>
    </source>
</evidence>
<dbReference type="PROSITE" id="PS00678">
    <property type="entry name" value="WD_REPEATS_1"/>
    <property type="match status" value="4"/>
</dbReference>
<feature type="repeat" description="WD" evidence="3">
    <location>
        <begin position="259"/>
        <end position="291"/>
    </location>
</feature>
<dbReference type="STRING" id="670386.D3BTM6"/>
<dbReference type="PROSITE" id="PS50181">
    <property type="entry name" value="FBOX"/>
    <property type="match status" value="1"/>
</dbReference>
<dbReference type="InterPro" id="IPR001810">
    <property type="entry name" value="F-box_dom"/>
</dbReference>
<feature type="repeat" description="WD" evidence="3">
    <location>
        <begin position="318"/>
        <end position="357"/>
    </location>
</feature>